<evidence type="ECO:0000313" key="3">
    <source>
        <dbReference type="Proteomes" id="UP000663829"/>
    </source>
</evidence>
<keyword evidence="3" id="KW-1185">Reference proteome</keyword>
<gene>
    <name evidence="1" type="ORF">GPM918_LOCUS25107</name>
    <name evidence="2" type="ORF">SRO942_LOCUS25112</name>
</gene>
<evidence type="ECO:0000313" key="1">
    <source>
        <dbReference type="EMBL" id="CAF1229696.1"/>
    </source>
</evidence>
<dbReference type="OrthoDB" id="9986683at2759"/>
<dbReference type="EMBL" id="CAJOBC010009619">
    <property type="protein sequence ID" value="CAF3992381.1"/>
    <property type="molecule type" value="Genomic_DNA"/>
</dbReference>
<organism evidence="1 3">
    <name type="scientific">Didymodactylos carnosus</name>
    <dbReference type="NCBI Taxonomy" id="1234261"/>
    <lineage>
        <taxon>Eukaryota</taxon>
        <taxon>Metazoa</taxon>
        <taxon>Spiralia</taxon>
        <taxon>Gnathifera</taxon>
        <taxon>Rotifera</taxon>
        <taxon>Eurotatoria</taxon>
        <taxon>Bdelloidea</taxon>
        <taxon>Philodinida</taxon>
        <taxon>Philodinidae</taxon>
        <taxon>Didymodactylos</taxon>
    </lineage>
</organism>
<accession>A0A814YJY9</accession>
<dbReference type="Proteomes" id="UP000663829">
    <property type="component" value="Unassembled WGS sequence"/>
</dbReference>
<reference evidence="1" key="1">
    <citation type="submission" date="2021-02" db="EMBL/GenBank/DDBJ databases">
        <authorList>
            <person name="Nowell W R."/>
        </authorList>
    </citation>
    <scope>NUCLEOTIDE SEQUENCE</scope>
</reference>
<dbReference type="InterPro" id="IPR028944">
    <property type="entry name" value="PRTase_ComF-like"/>
</dbReference>
<name>A0A814YJY9_9BILA</name>
<comment type="caution">
    <text evidence="1">The sequence shown here is derived from an EMBL/GenBank/DDBJ whole genome shotgun (WGS) entry which is preliminary data.</text>
</comment>
<dbReference type="Proteomes" id="UP000681722">
    <property type="component" value="Unassembled WGS sequence"/>
</dbReference>
<evidence type="ECO:0000313" key="2">
    <source>
        <dbReference type="EMBL" id="CAF3992381.1"/>
    </source>
</evidence>
<protein>
    <submittedName>
        <fullName evidence="1">Uncharacterized protein</fullName>
    </submittedName>
</protein>
<sequence length="279" mass="33133">MFERFSLYKIDNIHQIPFDSKLYSKYKYGDHIQAKKFGDQLAHAFINQFHSFILKGEQQFICISSPFGCVPPAAFFIFKTFCEILNDFLVENGREQIEERKIVRVGTISEDYSLLSRSERLMRINEERYFIDKNGLENKFLLFLDDIRITGMHEKNIIDLLAKTNIRNRRLFIYYAELINENIPPAFEHQLNTCFVKSLDNILDIINEKSFILNTRVIKEILRSDHKQIDHFLSNISDNLLIKILNLSIESHYNLMKEFLPALRQIESYFKNRENNVMN</sequence>
<dbReference type="AlphaFoldDB" id="A0A814YJY9"/>
<dbReference type="Pfam" id="PF15610">
    <property type="entry name" value="PRTase_3"/>
    <property type="match status" value="1"/>
</dbReference>
<proteinExistence type="predicted"/>
<dbReference type="EMBL" id="CAJNOQ010009615">
    <property type="protein sequence ID" value="CAF1229696.1"/>
    <property type="molecule type" value="Genomic_DNA"/>
</dbReference>